<dbReference type="FunFam" id="1.25.40.10:FF:000125">
    <property type="entry name" value="Pentatricopeptide repeat-containing protein"/>
    <property type="match status" value="1"/>
</dbReference>
<protein>
    <submittedName>
        <fullName evidence="4">Uncharacterized protein</fullName>
    </submittedName>
</protein>
<organism evidence="4 5">
    <name type="scientific">Tetracentron sinense</name>
    <name type="common">Spur-leaf</name>
    <dbReference type="NCBI Taxonomy" id="13715"/>
    <lineage>
        <taxon>Eukaryota</taxon>
        <taxon>Viridiplantae</taxon>
        <taxon>Streptophyta</taxon>
        <taxon>Embryophyta</taxon>
        <taxon>Tracheophyta</taxon>
        <taxon>Spermatophyta</taxon>
        <taxon>Magnoliopsida</taxon>
        <taxon>Trochodendrales</taxon>
        <taxon>Trochodendraceae</taxon>
        <taxon>Tetracentron</taxon>
    </lineage>
</organism>
<dbReference type="InterPro" id="IPR002885">
    <property type="entry name" value="PPR_rpt"/>
</dbReference>
<dbReference type="InterPro" id="IPR046960">
    <property type="entry name" value="PPR_At4g14850-like_plant"/>
</dbReference>
<feature type="repeat" description="PPR" evidence="2">
    <location>
        <begin position="537"/>
        <end position="571"/>
    </location>
</feature>
<feature type="repeat" description="PPR" evidence="2">
    <location>
        <begin position="289"/>
        <end position="323"/>
    </location>
</feature>
<evidence type="ECO:0000313" key="5">
    <source>
        <dbReference type="Proteomes" id="UP000655225"/>
    </source>
</evidence>
<feature type="repeat" description="PPR" evidence="2">
    <location>
        <begin position="413"/>
        <end position="447"/>
    </location>
</feature>
<feature type="repeat" description="PPR" evidence="2">
    <location>
        <begin position="706"/>
        <end position="736"/>
    </location>
</feature>
<dbReference type="Pfam" id="PF01535">
    <property type="entry name" value="PPR"/>
    <property type="match status" value="6"/>
</dbReference>
<comment type="caution">
    <text evidence="4">The sequence shown here is derived from an EMBL/GenBank/DDBJ whole genome shotgun (WGS) entry which is preliminary data.</text>
</comment>
<dbReference type="OMA" id="AYSNHGC"/>
<feature type="repeat" description="PPR" evidence="2">
    <location>
        <begin position="635"/>
        <end position="669"/>
    </location>
</feature>
<name>A0A834ZP64_TETSI</name>
<feature type="repeat" description="PPR" evidence="2">
    <location>
        <begin position="475"/>
        <end position="509"/>
    </location>
</feature>
<dbReference type="InterPro" id="IPR046848">
    <property type="entry name" value="E_motif"/>
</dbReference>
<evidence type="ECO:0000313" key="4">
    <source>
        <dbReference type="EMBL" id="KAF8409812.1"/>
    </source>
</evidence>
<dbReference type="OrthoDB" id="185373at2759"/>
<dbReference type="Gene3D" id="1.25.40.10">
    <property type="entry name" value="Tetratricopeptide repeat domain"/>
    <property type="match status" value="6"/>
</dbReference>
<gene>
    <name evidence="4" type="ORF">HHK36_005891</name>
</gene>
<dbReference type="EMBL" id="JABCRI010000003">
    <property type="protein sequence ID" value="KAF8409812.1"/>
    <property type="molecule type" value="Genomic_DNA"/>
</dbReference>
<proteinExistence type="predicted"/>
<dbReference type="PROSITE" id="PS51375">
    <property type="entry name" value="PPR"/>
    <property type="match status" value="7"/>
</dbReference>
<dbReference type="NCBIfam" id="TIGR00756">
    <property type="entry name" value="PPR"/>
    <property type="match status" value="10"/>
</dbReference>
<reference evidence="4 5" key="1">
    <citation type="submission" date="2020-04" db="EMBL/GenBank/DDBJ databases">
        <title>Plant Genome Project.</title>
        <authorList>
            <person name="Zhang R.-G."/>
        </authorList>
    </citation>
    <scope>NUCLEOTIDE SEQUENCE [LARGE SCALE GENOMIC DNA]</scope>
    <source>
        <strain evidence="4">YNK0</strain>
        <tissue evidence="4">Leaf</tissue>
    </source>
</reference>
<keyword evidence="3" id="KW-1133">Transmembrane helix</keyword>
<evidence type="ECO:0000256" key="3">
    <source>
        <dbReference type="SAM" id="Phobius"/>
    </source>
</evidence>
<keyword evidence="1" id="KW-0677">Repeat</keyword>
<sequence length="854" mass="96773">MEESKNAHIVEIPVDEEHQQKLFSAMNTLSAIQQHPLMEISESPGHLLLLKLWQREEDLFGRRIAIKETRMDNIRREIFQLCCLFLAFHGLFLTILFTSSINSEEQTCQKWWLPSCLSVSTSFFMIFLVQMKVWSFQLPNSSSAFNALGTLQNGQTESFALIDYIFDISVQCMRTMKFTFVTCVVEPFPIRIQTQKSDQHTRGLSARRCHHFSKCLSIFRRFSHSNPSFLPNPKHNLIGEAAQSSNRVNFNHRSILSDIYNCNLKIMSFGRSRKVEEARKLFDGMSHRDIVSYASMITVYLKNGDLPKAKKLFLSMPVSSIVAESAMIDGYVKANQMDEARRIFDGMPDRNVFSWTSLISGYLKFGDVGEARRLFDQIPVKNIVLWTTMVMGYARNGLIGEARNLFDRIPEKNVVAWTAMIKSYVEDYQIDEARKLFNEMPKRNLYSWNIMISGCLDNERVTEAIELFKLMPQTNAVSWTTMVSGLARNGFTVIAREYFDQMPQKDTAAWNAMITAYANDGLMIEASELFTLMPERNTVTWNAMIDGYARNSSTQEALKHLVLMLRARDRPNETTITCVLTACRSMVELMQAHTLVILLGFEPDTSLTNALVTMYSSSGDLGSARLAFENLEAKDIVSWTAMILAYSNHGYGDHVLQVFARMLRSGAKPDEITFVGVLSACSHAGLVEKGQRLFSSMSRVYGLEPNAEHYSCLVDLLGRAGHVDEAMEVVCQMPQVKRDGAVVGALLAACKLHGHIGVANRIGEELIELEPSSSGAYVLLANLYAACGKWEEFAVVRKKMKERNVKKVPGFSQIDVKNRSHVFFVGDRSHPQVKEIYAMLKEKLLPEMKEIGYL</sequence>
<keyword evidence="3" id="KW-0812">Transmembrane</keyword>
<dbReference type="Pfam" id="PF20431">
    <property type="entry name" value="E_motif"/>
    <property type="match status" value="1"/>
</dbReference>
<dbReference type="PANTHER" id="PTHR47926:SF380">
    <property type="entry name" value="PENTATRICOPEPTIDE REPEAT-CONTAINING PROTEIN"/>
    <property type="match status" value="1"/>
</dbReference>
<dbReference type="FunFam" id="1.25.40.10:FF:001810">
    <property type="entry name" value="Pentatricopeptide repeat-containing protein mitochondrial"/>
    <property type="match status" value="1"/>
</dbReference>
<dbReference type="GO" id="GO:0003723">
    <property type="term" value="F:RNA binding"/>
    <property type="evidence" value="ECO:0007669"/>
    <property type="project" value="InterPro"/>
</dbReference>
<dbReference type="GO" id="GO:0048731">
    <property type="term" value="P:system development"/>
    <property type="evidence" value="ECO:0007669"/>
    <property type="project" value="UniProtKB-ARBA"/>
</dbReference>
<accession>A0A834ZP64</accession>
<dbReference type="InterPro" id="IPR011990">
    <property type="entry name" value="TPR-like_helical_dom_sf"/>
</dbReference>
<keyword evidence="3" id="KW-0472">Membrane</keyword>
<dbReference type="PANTHER" id="PTHR47926">
    <property type="entry name" value="PENTATRICOPEPTIDE REPEAT-CONTAINING PROTEIN"/>
    <property type="match status" value="1"/>
</dbReference>
<dbReference type="Proteomes" id="UP000655225">
    <property type="component" value="Unassembled WGS sequence"/>
</dbReference>
<feature type="repeat" description="PPR" evidence="2">
    <location>
        <begin position="351"/>
        <end position="385"/>
    </location>
</feature>
<dbReference type="InterPro" id="IPR046849">
    <property type="entry name" value="E2_motif"/>
</dbReference>
<dbReference type="AlphaFoldDB" id="A0A834ZP64"/>
<feature type="transmembrane region" description="Helical" evidence="3">
    <location>
        <begin position="78"/>
        <end position="99"/>
    </location>
</feature>
<dbReference type="Pfam" id="PF13041">
    <property type="entry name" value="PPR_2"/>
    <property type="match status" value="3"/>
</dbReference>
<keyword evidence="5" id="KW-1185">Reference proteome</keyword>
<evidence type="ECO:0000256" key="1">
    <source>
        <dbReference type="ARBA" id="ARBA00022737"/>
    </source>
</evidence>
<dbReference type="Pfam" id="PF20430">
    <property type="entry name" value="Eplus_motif"/>
    <property type="match status" value="1"/>
</dbReference>
<dbReference type="GO" id="GO:0009451">
    <property type="term" value="P:RNA modification"/>
    <property type="evidence" value="ECO:0007669"/>
    <property type="project" value="InterPro"/>
</dbReference>
<evidence type="ECO:0000256" key="2">
    <source>
        <dbReference type="PROSITE-ProRule" id="PRU00708"/>
    </source>
</evidence>
<dbReference type="Pfam" id="PF12854">
    <property type="entry name" value="PPR_1"/>
    <property type="match status" value="1"/>
</dbReference>